<gene>
    <name evidence="1" type="ORF">E1757_31635</name>
</gene>
<reference evidence="1 2" key="1">
    <citation type="submission" date="2019-03" db="EMBL/GenBank/DDBJ databases">
        <title>This is whole genome sequence of Paenibacillus sp MS74 strain.</title>
        <authorList>
            <person name="Trinh H.N."/>
        </authorList>
    </citation>
    <scope>NUCLEOTIDE SEQUENCE [LARGE SCALE GENOMIC DNA]</scope>
    <source>
        <strain evidence="1 2">MS74</strain>
    </source>
</reference>
<sequence>MIVGIDFGMHREFIDVSEALGERIEQLQTEFLGWLYNKEIDHKYWIYKDGEKWGVNYNGSAFVEWLNINVSEKLVLLEGDQYISTKTINF</sequence>
<evidence type="ECO:0000313" key="1">
    <source>
        <dbReference type="EMBL" id="TDF91696.1"/>
    </source>
</evidence>
<dbReference type="OrthoDB" id="2628344at2"/>
<dbReference type="AlphaFoldDB" id="A0A4R5K9N6"/>
<organism evidence="1 2">
    <name type="scientific">Paenibacillus piri</name>
    <dbReference type="NCBI Taxonomy" id="2547395"/>
    <lineage>
        <taxon>Bacteria</taxon>
        <taxon>Bacillati</taxon>
        <taxon>Bacillota</taxon>
        <taxon>Bacilli</taxon>
        <taxon>Bacillales</taxon>
        <taxon>Paenibacillaceae</taxon>
        <taxon>Paenibacillus</taxon>
    </lineage>
</organism>
<accession>A0A4R5K9N6</accession>
<protein>
    <submittedName>
        <fullName evidence="1">Uncharacterized protein</fullName>
    </submittedName>
</protein>
<dbReference type="EMBL" id="SMRT01000025">
    <property type="protein sequence ID" value="TDF91696.1"/>
    <property type="molecule type" value="Genomic_DNA"/>
</dbReference>
<dbReference type="Proteomes" id="UP000295636">
    <property type="component" value="Unassembled WGS sequence"/>
</dbReference>
<comment type="caution">
    <text evidence="1">The sequence shown here is derived from an EMBL/GenBank/DDBJ whole genome shotgun (WGS) entry which is preliminary data.</text>
</comment>
<proteinExistence type="predicted"/>
<evidence type="ECO:0000313" key="2">
    <source>
        <dbReference type="Proteomes" id="UP000295636"/>
    </source>
</evidence>
<dbReference type="RefSeq" id="WP_133235833.1">
    <property type="nucleotide sequence ID" value="NZ_SMRT01000025.1"/>
</dbReference>
<keyword evidence="2" id="KW-1185">Reference proteome</keyword>
<name>A0A4R5K9N6_9BACL</name>